<reference evidence="17 18" key="1">
    <citation type="journal article" date="2011" name="Science">
        <title>The Selaginella genome identifies genetic changes associated with the evolution of vascular plants.</title>
        <authorList>
            <person name="Banks J.A."/>
            <person name="Nishiyama T."/>
            <person name="Hasebe M."/>
            <person name="Bowman J.L."/>
            <person name="Gribskov M."/>
            <person name="dePamphilis C."/>
            <person name="Albert V.A."/>
            <person name="Aono N."/>
            <person name="Aoyama T."/>
            <person name="Ambrose B.A."/>
            <person name="Ashton N.W."/>
            <person name="Axtell M.J."/>
            <person name="Barker E."/>
            <person name="Barker M.S."/>
            <person name="Bennetzen J.L."/>
            <person name="Bonawitz N.D."/>
            <person name="Chapple C."/>
            <person name="Cheng C."/>
            <person name="Correa L.G."/>
            <person name="Dacre M."/>
            <person name="DeBarry J."/>
            <person name="Dreyer I."/>
            <person name="Elias M."/>
            <person name="Engstrom E.M."/>
            <person name="Estelle M."/>
            <person name="Feng L."/>
            <person name="Finet C."/>
            <person name="Floyd S.K."/>
            <person name="Frommer W.B."/>
            <person name="Fujita T."/>
            <person name="Gramzow L."/>
            <person name="Gutensohn M."/>
            <person name="Harholt J."/>
            <person name="Hattori M."/>
            <person name="Heyl A."/>
            <person name="Hirai T."/>
            <person name="Hiwatashi Y."/>
            <person name="Ishikawa M."/>
            <person name="Iwata M."/>
            <person name="Karol K.G."/>
            <person name="Koehler B."/>
            <person name="Kolukisaoglu U."/>
            <person name="Kubo M."/>
            <person name="Kurata T."/>
            <person name="Lalonde S."/>
            <person name="Li K."/>
            <person name="Li Y."/>
            <person name="Litt A."/>
            <person name="Lyons E."/>
            <person name="Manning G."/>
            <person name="Maruyama T."/>
            <person name="Michael T.P."/>
            <person name="Mikami K."/>
            <person name="Miyazaki S."/>
            <person name="Morinaga S."/>
            <person name="Murata T."/>
            <person name="Mueller-Roeber B."/>
            <person name="Nelson D.R."/>
            <person name="Obara M."/>
            <person name="Oguri Y."/>
            <person name="Olmstead R.G."/>
            <person name="Onodera N."/>
            <person name="Petersen B.L."/>
            <person name="Pils B."/>
            <person name="Prigge M."/>
            <person name="Rensing S.A."/>
            <person name="Riano-Pachon D.M."/>
            <person name="Roberts A.W."/>
            <person name="Sato Y."/>
            <person name="Scheller H.V."/>
            <person name="Schulz B."/>
            <person name="Schulz C."/>
            <person name="Shakirov E.V."/>
            <person name="Shibagaki N."/>
            <person name="Shinohara N."/>
            <person name="Shippen D.E."/>
            <person name="Soerensen I."/>
            <person name="Sotooka R."/>
            <person name="Sugimoto N."/>
            <person name="Sugita M."/>
            <person name="Sumikawa N."/>
            <person name="Tanurdzic M."/>
            <person name="Theissen G."/>
            <person name="Ulvskov P."/>
            <person name="Wakazuki S."/>
            <person name="Weng J.K."/>
            <person name="Willats W.W."/>
            <person name="Wipf D."/>
            <person name="Wolf P.G."/>
            <person name="Yang L."/>
            <person name="Zimmer A.D."/>
            <person name="Zhu Q."/>
            <person name="Mitros T."/>
            <person name="Hellsten U."/>
            <person name="Loque D."/>
            <person name="Otillar R."/>
            <person name="Salamov A."/>
            <person name="Schmutz J."/>
            <person name="Shapiro H."/>
            <person name="Lindquist E."/>
            <person name="Lucas S."/>
            <person name="Rokhsar D."/>
            <person name="Grigoriev I.V."/>
        </authorList>
    </citation>
    <scope>NUCLEOTIDE SEQUENCE [LARGE SCALE GENOMIC DNA]</scope>
</reference>
<dbReference type="InParanoid" id="D8SNV2"/>
<evidence type="ECO:0000256" key="4">
    <source>
        <dbReference type="ARBA" id="ARBA00022516"/>
    </source>
</evidence>
<accession>D8SNV2</accession>
<evidence type="ECO:0000256" key="15">
    <source>
        <dbReference type="SAM" id="Phobius"/>
    </source>
</evidence>
<proteinExistence type="inferred from homology"/>
<dbReference type="InterPro" id="IPR011992">
    <property type="entry name" value="EF-hand-dom_pair"/>
</dbReference>
<evidence type="ECO:0000313" key="17">
    <source>
        <dbReference type="EMBL" id="EFJ13946.1"/>
    </source>
</evidence>
<evidence type="ECO:0000256" key="1">
    <source>
        <dbReference type="ARBA" id="ARBA00004370"/>
    </source>
</evidence>
<dbReference type="InterPro" id="IPR002123">
    <property type="entry name" value="Plipid/glycerol_acylTrfase"/>
</dbReference>
<keyword evidence="7" id="KW-0106">Calcium</keyword>
<dbReference type="PROSITE" id="PS00018">
    <property type="entry name" value="EF_HAND_1"/>
    <property type="match status" value="1"/>
</dbReference>
<dbReference type="Gene3D" id="1.10.238.10">
    <property type="entry name" value="EF-hand"/>
    <property type="match status" value="1"/>
</dbReference>
<dbReference type="OrthoDB" id="272512at2759"/>
<dbReference type="eggNOG" id="KOG4666">
    <property type="taxonomic scope" value="Eukaryota"/>
</dbReference>
<dbReference type="SUPFAM" id="SSF69593">
    <property type="entry name" value="Glycerol-3-phosphate (1)-acyltransferase"/>
    <property type="match status" value="1"/>
</dbReference>
<evidence type="ECO:0000256" key="13">
    <source>
        <dbReference type="ARBA" id="ARBA00023315"/>
    </source>
</evidence>
<feature type="region of interest" description="Disordered" evidence="14">
    <location>
        <begin position="1"/>
        <end position="34"/>
    </location>
</feature>
<organism evidence="18">
    <name type="scientific">Selaginella moellendorffii</name>
    <name type="common">Spikemoss</name>
    <dbReference type="NCBI Taxonomy" id="88036"/>
    <lineage>
        <taxon>Eukaryota</taxon>
        <taxon>Viridiplantae</taxon>
        <taxon>Streptophyta</taxon>
        <taxon>Embryophyta</taxon>
        <taxon>Tracheophyta</taxon>
        <taxon>Lycopodiopsida</taxon>
        <taxon>Selaginellales</taxon>
        <taxon>Selaginellaceae</taxon>
        <taxon>Selaginella</taxon>
    </lineage>
</organism>
<keyword evidence="11" id="KW-0594">Phospholipid biosynthesis</keyword>
<evidence type="ECO:0000256" key="2">
    <source>
        <dbReference type="ARBA" id="ARBA00005074"/>
    </source>
</evidence>
<evidence type="ECO:0000256" key="5">
    <source>
        <dbReference type="ARBA" id="ARBA00022679"/>
    </source>
</evidence>
<keyword evidence="12" id="KW-1208">Phospholipid metabolism</keyword>
<dbReference type="PANTHER" id="PTHR23063">
    <property type="entry name" value="PHOSPHOLIPID ACYLTRANSFERASE"/>
    <property type="match status" value="1"/>
</dbReference>
<comment type="similarity">
    <text evidence="3">Belongs to the 1-acyl-sn-glycerol-3-phosphate acyltransferase family.</text>
</comment>
<dbReference type="Pfam" id="PF01553">
    <property type="entry name" value="Acyltransferase"/>
    <property type="match status" value="1"/>
</dbReference>
<dbReference type="GO" id="GO:0008654">
    <property type="term" value="P:phospholipid biosynthetic process"/>
    <property type="evidence" value="ECO:0007669"/>
    <property type="project" value="UniProtKB-KW"/>
</dbReference>
<evidence type="ECO:0000256" key="9">
    <source>
        <dbReference type="ARBA" id="ARBA00023098"/>
    </source>
</evidence>
<protein>
    <recommendedName>
        <fullName evidence="16">EF-hand domain-containing protein</fullName>
    </recommendedName>
</protein>
<dbReference type="EMBL" id="GL377630">
    <property type="protein sequence ID" value="EFJ13946.1"/>
    <property type="molecule type" value="Genomic_DNA"/>
</dbReference>
<feature type="compositionally biased region" description="Basic and acidic residues" evidence="14">
    <location>
        <begin position="17"/>
        <end position="28"/>
    </location>
</feature>
<evidence type="ECO:0000259" key="16">
    <source>
        <dbReference type="PROSITE" id="PS50222"/>
    </source>
</evidence>
<dbReference type="UniPathway" id="UPA00085"/>
<name>D8SNV2_SELML</name>
<evidence type="ECO:0000256" key="7">
    <source>
        <dbReference type="ARBA" id="ARBA00022837"/>
    </source>
</evidence>
<feature type="transmembrane region" description="Helical" evidence="15">
    <location>
        <begin position="87"/>
        <end position="109"/>
    </location>
</feature>
<dbReference type="AlphaFoldDB" id="D8SNV2"/>
<dbReference type="GO" id="GO:0008374">
    <property type="term" value="F:O-acyltransferase activity"/>
    <property type="evidence" value="ECO:0007669"/>
    <property type="project" value="InterPro"/>
</dbReference>
<keyword evidence="4" id="KW-0444">Lipid biosynthesis</keyword>
<dbReference type="CDD" id="cd07991">
    <property type="entry name" value="LPLAT_LPCAT1-like"/>
    <property type="match status" value="1"/>
</dbReference>
<evidence type="ECO:0000256" key="12">
    <source>
        <dbReference type="ARBA" id="ARBA00023264"/>
    </source>
</evidence>
<keyword evidence="6 15" id="KW-0812">Transmembrane</keyword>
<dbReference type="InterPro" id="IPR018247">
    <property type="entry name" value="EF_Hand_1_Ca_BS"/>
</dbReference>
<keyword evidence="5" id="KW-0808">Transferase</keyword>
<evidence type="ECO:0000256" key="3">
    <source>
        <dbReference type="ARBA" id="ARBA00008655"/>
    </source>
</evidence>
<gene>
    <name evidence="17" type="ORF">SELMODRAFT_121336</name>
</gene>
<keyword evidence="9" id="KW-0443">Lipid metabolism</keyword>
<dbReference type="Gramene" id="EFJ13946">
    <property type="protein sequence ID" value="EFJ13946"/>
    <property type="gene ID" value="SELMODRAFT_121336"/>
</dbReference>
<dbReference type="SMART" id="SM00563">
    <property type="entry name" value="PlsC"/>
    <property type="match status" value="1"/>
</dbReference>
<dbReference type="STRING" id="88036.D8SNV2"/>
<feature type="domain" description="EF-hand" evidence="16">
    <location>
        <begin position="446"/>
        <end position="481"/>
    </location>
</feature>
<dbReference type="InterPro" id="IPR045252">
    <property type="entry name" value="LPCAT1-like"/>
</dbReference>
<comment type="pathway">
    <text evidence="2">Lipid metabolism; phospholipid metabolism.</text>
</comment>
<dbReference type="KEGG" id="smo:SELMODRAFT_121336"/>
<evidence type="ECO:0000256" key="11">
    <source>
        <dbReference type="ARBA" id="ARBA00023209"/>
    </source>
</evidence>
<dbReference type="PANTHER" id="PTHR23063:SF50">
    <property type="entry name" value="PHOSPHOLIPID_GLYCEROL ACYLTRANSFERASE DOMAIN-CONTAINING PROTEIN"/>
    <property type="match status" value="1"/>
</dbReference>
<dbReference type="OMA" id="FNQLVCR"/>
<dbReference type="HOGENOM" id="CLU_025017_3_1_1"/>
<evidence type="ECO:0000256" key="6">
    <source>
        <dbReference type="ARBA" id="ARBA00022692"/>
    </source>
</evidence>
<evidence type="ECO:0000256" key="14">
    <source>
        <dbReference type="SAM" id="MobiDB-lite"/>
    </source>
</evidence>
<keyword evidence="8 15" id="KW-1133">Transmembrane helix</keyword>
<comment type="subcellular location">
    <subcellularLocation>
        <location evidence="1">Membrane</location>
    </subcellularLocation>
</comment>
<dbReference type="Proteomes" id="UP000001514">
    <property type="component" value="Unassembled WGS sequence"/>
</dbReference>
<dbReference type="InterPro" id="IPR002048">
    <property type="entry name" value="EF_hand_dom"/>
</dbReference>
<dbReference type="GO" id="GO:0005509">
    <property type="term" value="F:calcium ion binding"/>
    <property type="evidence" value="ECO:0007669"/>
    <property type="project" value="InterPro"/>
</dbReference>
<feature type="transmembrane region" description="Helical" evidence="15">
    <location>
        <begin position="129"/>
        <end position="147"/>
    </location>
</feature>
<keyword evidence="10 15" id="KW-0472">Membrane</keyword>
<evidence type="ECO:0000313" key="18">
    <source>
        <dbReference type="Proteomes" id="UP000001514"/>
    </source>
</evidence>
<keyword evidence="18" id="KW-1185">Reference proteome</keyword>
<dbReference type="GO" id="GO:0016020">
    <property type="term" value="C:membrane"/>
    <property type="evidence" value="ECO:0007669"/>
    <property type="project" value="UniProtKB-SubCell"/>
</dbReference>
<evidence type="ECO:0000256" key="10">
    <source>
        <dbReference type="ARBA" id="ARBA00023136"/>
    </source>
</evidence>
<sequence length="557" mass="62148">MKSPSAEESPATAIQERSVKKPSPDHNAFDSGHAVTEAAPAPAPVLSSLGSPPVVEPDMPFNPFLNAVPGISNPYELFKAIVMLPVAILRMIAFTAILLLGLVLTKIALIGARDVLTRPFPAWRRSLLWPVRILARVLLFVCGFHWITIKGKPAPRERAPILVSNHVTFVDPVFIFYKHLPVIVTAEENLKYPVIGAIISAMQVIAINRGSPDSRRNAAGEIKRRAMCNDWSTVMIFPEATTTNGKSLVSFKTGAFTPGYPIQPMVVRYPQVHMDPSWVAQGPSIYFLIFKLMIQFHNYMVVEYLPVIEPSWKEQCNPRLFTERTRMTMASILNVMVSEHSYEDLSLVSDAQKAKDYSTIPVIEFGRFERLYRLTMKEAKAYYAKFKLLDPAATNRVTYETFVKVLGLPDCQPVQQVFSLFDGLGRGYFNFRQYVNGLAFISRFEKLRETIDAAYGLCDQDNDGILSFEDVFSSLKDLIPSISGRQIQEVWKKLSKGMERVSRDEFVEALQRDPEYLAVFLAARTDLLTTKSAAAAAASSAASTLPDGFVNGSLRSS</sequence>
<dbReference type="PROSITE" id="PS50222">
    <property type="entry name" value="EF_HAND_2"/>
    <property type="match status" value="1"/>
</dbReference>
<evidence type="ECO:0000256" key="8">
    <source>
        <dbReference type="ARBA" id="ARBA00022989"/>
    </source>
</evidence>
<keyword evidence="13" id="KW-0012">Acyltransferase</keyword>
<dbReference type="SUPFAM" id="SSF47473">
    <property type="entry name" value="EF-hand"/>
    <property type="match status" value="1"/>
</dbReference>